<keyword evidence="6" id="KW-1003">Cell membrane</keyword>
<dbReference type="InterPro" id="IPR050980">
    <property type="entry name" value="2C_sensor_his_kinase"/>
</dbReference>
<dbReference type="CDD" id="cd00082">
    <property type="entry name" value="HisKA"/>
    <property type="match status" value="1"/>
</dbReference>
<evidence type="ECO:0000256" key="10">
    <source>
        <dbReference type="ARBA" id="ARBA00022741"/>
    </source>
</evidence>
<keyword evidence="19" id="KW-0843">Virulence</keyword>
<dbReference type="Gene3D" id="1.10.287.130">
    <property type="match status" value="1"/>
</dbReference>
<evidence type="ECO:0000256" key="24">
    <source>
        <dbReference type="SAM" id="Phobius"/>
    </source>
</evidence>
<dbReference type="Proteomes" id="UP001596203">
    <property type="component" value="Unassembled WGS sequence"/>
</dbReference>
<organism evidence="27 28">
    <name type="scientific">Plantactinospora solaniradicis</name>
    <dbReference type="NCBI Taxonomy" id="1723736"/>
    <lineage>
        <taxon>Bacteria</taxon>
        <taxon>Bacillati</taxon>
        <taxon>Actinomycetota</taxon>
        <taxon>Actinomycetes</taxon>
        <taxon>Micromonosporales</taxon>
        <taxon>Micromonosporaceae</taxon>
        <taxon>Plantactinospora</taxon>
    </lineage>
</organism>
<keyword evidence="9 24" id="KW-0812">Transmembrane</keyword>
<dbReference type="Pfam" id="PF00672">
    <property type="entry name" value="HAMP"/>
    <property type="match status" value="1"/>
</dbReference>
<keyword evidence="28" id="KW-1185">Reference proteome</keyword>
<dbReference type="SMART" id="SM00388">
    <property type="entry name" value="HisKA"/>
    <property type="match status" value="1"/>
</dbReference>
<dbReference type="SUPFAM" id="SSF47384">
    <property type="entry name" value="Homodimeric domain of signal transducing histidine kinase"/>
    <property type="match status" value="1"/>
</dbReference>
<evidence type="ECO:0000256" key="20">
    <source>
        <dbReference type="ARBA" id="ARBA00023211"/>
    </source>
</evidence>
<evidence type="ECO:0000256" key="1">
    <source>
        <dbReference type="ARBA" id="ARBA00000085"/>
    </source>
</evidence>
<protein>
    <recommendedName>
        <fullName evidence="21">Signal transduction histidine-protein kinase/phosphatase MprB</fullName>
        <ecNumber evidence="5">2.7.13.3</ecNumber>
    </recommendedName>
    <alternativeName>
        <fullName evidence="22">Mycobacterial persistence regulator B</fullName>
    </alternativeName>
</protein>
<keyword evidence="12" id="KW-0378">Hydrolase</keyword>
<comment type="subcellular location">
    <subcellularLocation>
        <location evidence="4">Cell membrane</location>
        <topology evidence="4">Multi-pass membrane protein</topology>
    </subcellularLocation>
</comment>
<feature type="transmembrane region" description="Helical" evidence="24">
    <location>
        <begin position="141"/>
        <end position="162"/>
    </location>
</feature>
<keyword evidence="24" id="KW-0472">Membrane</keyword>
<evidence type="ECO:0000256" key="3">
    <source>
        <dbReference type="ARBA" id="ARBA00001946"/>
    </source>
</evidence>
<dbReference type="CDD" id="cd06225">
    <property type="entry name" value="HAMP"/>
    <property type="match status" value="1"/>
</dbReference>
<keyword evidence="11 27" id="KW-0418">Kinase</keyword>
<evidence type="ECO:0000256" key="18">
    <source>
        <dbReference type="ARBA" id="ARBA00023016"/>
    </source>
</evidence>
<evidence type="ECO:0000256" key="2">
    <source>
        <dbReference type="ARBA" id="ARBA00001936"/>
    </source>
</evidence>
<dbReference type="InterPro" id="IPR036097">
    <property type="entry name" value="HisK_dim/P_sf"/>
</dbReference>
<dbReference type="PROSITE" id="PS50885">
    <property type="entry name" value="HAMP"/>
    <property type="match status" value="1"/>
</dbReference>
<comment type="caution">
    <text evidence="27">The sequence shown here is derived from an EMBL/GenBank/DDBJ whole genome shotgun (WGS) entry which is preliminary data.</text>
</comment>
<keyword evidence="18" id="KW-0346">Stress response</keyword>
<evidence type="ECO:0000313" key="27">
    <source>
        <dbReference type="EMBL" id="MFC6020343.1"/>
    </source>
</evidence>
<feature type="domain" description="Histidine kinase" evidence="25">
    <location>
        <begin position="227"/>
        <end position="431"/>
    </location>
</feature>
<dbReference type="Gene3D" id="3.30.565.10">
    <property type="entry name" value="Histidine kinase-like ATPase, C-terminal domain"/>
    <property type="match status" value="1"/>
</dbReference>
<dbReference type="EMBL" id="JBHSPR010000032">
    <property type="protein sequence ID" value="MFC6020343.1"/>
    <property type="molecule type" value="Genomic_DNA"/>
</dbReference>
<evidence type="ECO:0000256" key="23">
    <source>
        <dbReference type="SAM" id="Coils"/>
    </source>
</evidence>
<evidence type="ECO:0000256" key="11">
    <source>
        <dbReference type="ARBA" id="ARBA00022777"/>
    </source>
</evidence>
<evidence type="ECO:0000256" key="5">
    <source>
        <dbReference type="ARBA" id="ARBA00012438"/>
    </source>
</evidence>
<proteinExistence type="predicted"/>
<feature type="coiled-coil region" evidence="23">
    <location>
        <begin position="200"/>
        <end position="231"/>
    </location>
</feature>
<evidence type="ECO:0000256" key="7">
    <source>
        <dbReference type="ARBA" id="ARBA00022553"/>
    </source>
</evidence>
<dbReference type="InterPro" id="IPR005467">
    <property type="entry name" value="His_kinase_dom"/>
</dbReference>
<evidence type="ECO:0000256" key="4">
    <source>
        <dbReference type="ARBA" id="ARBA00004651"/>
    </source>
</evidence>
<evidence type="ECO:0000256" key="9">
    <source>
        <dbReference type="ARBA" id="ARBA00022692"/>
    </source>
</evidence>
<dbReference type="PANTHER" id="PTHR44936:SF9">
    <property type="entry name" value="SENSOR PROTEIN CREC"/>
    <property type="match status" value="1"/>
</dbReference>
<evidence type="ECO:0000256" key="14">
    <source>
        <dbReference type="ARBA" id="ARBA00022842"/>
    </source>
</evidence>
<dbReference type="InterPro" id="IPR036890">
    <property type="entry name" value="HATPase_C_sf"/>
</dbReference>
<dbReference type="SUPFAM" id="SSF55874">
    <property type="entry name" value="ATPase domain of HSP90 chaperone/DNA topoisomerase II/histidine kinase"/>
    <property type="match status" value="1"/>
</dbReference>
<comment type="catalytic activity">
    <reaction evidence="1">
        <text>ATP + protein L-histidine = ADP + protein N-phospho-L-histidine.</text>
        <dbReference type="EC" id="2.7.13.3"/>
    </reaction>
</comment>
<keyword evidence="10" id="KW-0547">Nucleotide-binding</keyword>
<evidence type="ECO:0000256" key="22">
    <source>
        <dbReference type="ARBA" id="ARBA00041776"/>
    </source>
</evidence>
<accession>A0ABW1KHT1</accession>
<feature type="domain" description="HAMP" evidence="26">
    <location>
        <begin position="167"/>
        <end position="219"/>
    </location>
</feature>
<keyword evidence="7" id="KW-0597">Phosphoprotein</keyword>
<keyword evidence="16 24" id="KW-1133">Transmembrane helix</keyword>
<keyword evidence="13" id="KW-0067">ATP-binding</keyword>
<dbReference type="SMART" id="SM00304">
    <property type="entry name" value="HAMP"/>
    <property type="match status" value="1"/>
</dbReference>
<evidence type="ECO:0000256" key="16">
    <source>
        <dbReference type="ARBA" id="ARBA00022989"/>
    </source>
</evidence>
<evidence type="ECO:0000259" key="25">
    <source>
        <dbReference type="PROSITE" id="PS50109"/>
    </source>
</evidence>
<dbReference type="PROSITE" id="PS50109">
    <property type="entry name" value="HIS_KIN"/>
    <property type="match status" value="1"/>
</dbReference>
<name>A0ABW1KHT1_9ACTN</name>
<keyword evidence="15" id="KW-0904">Protein phosphatase</keyword>
<evidence type="ECO:0000256" key="6">
    <source>
        <dbReference type="ARBA" id="ARBA00022475"/>
    </source>
</evidence>
<sequence length="443" mass="45922">MRRRLTLLVAATTCLVLLAFLVPLAVLLRSVAADRAVVAATAELQGLIPLVGTTDLDRLRLAAQQVGAAAERPVTVFLPDGTALGTEAPRTDGVELAARGESLTVARLEGREILVAVGGRPDGTAVIRTFVPRAELTRGVYRSWLVLAGLGLALLLLGLAVADRLARTLIAPITELSAVSHRLARAELTARARPSGPPELRAVANALNHLATRIQELLREEREQLANLSHRLRTPLTALRLESESLADPHEAARVGEQVDAVERAVTGLIRQARRRGVEGGAEPVCDATAVVRERVTFWSVLAEDTGREVALDLADHPLPVRLPADELAAVLDALLGNVFAHTPDGVDFTVALVPGPTGGALLTVTDTGPGLPPTLVDPTALVERGASAAGSTGLGLDIARRAARASGGHLDLSAGSGGGARVAVTLGPPVLAPAPRRAGGAA</sequence>
<evidence type="ECO:0000256" key="19">
    <source>
        <dbReference type="ARBA" id="ARBA00023026"/>
    </source>
</evidence>
<keyword evidence="14" id="KW-0460">Magnesium</keyword>
<comment type="cofactor">
    <cofactor evidence="2">
        <name>Mn(2+)</name>
        <dbReference type="ChEBI" id="CHEBI:29035"/>
    </cofactor>
</comment>
<evidence type="ECO:0000259" key="26">
    <source>
        <dbReference type="PROSITE" id="PS50885"/>
    </source>
</evidence>
<evidence type="ECO:0000313" key="28">
    <source>
        <dbReference type="Proteomes" id="UP001596203"/>
    </source>
</evidence>
<dbReference type="InterPro" id="IPR003660">
    <property type="entry name" value="HAMP_dom"/>
</dbReference>
<gene>
    <name evidence="27" type="ORF">ACFP2T_29755</name>
</gene>
<dbReference type="PANTHER" id="PTHR44936">
    <property type="entry name" value="SENSOR PROTEIN CREC"/>
    <property type="match status" value="1"/>
</dbReference>
<dbReference type="RefSeq" id="WP_377427422.1">
    <property type="nucleotide sequence ID" value="NZ_JBHSPR010000032.1"/>
</dbReference>
<dbReference type="PRINTS" id="PR00344">
    <property type="entry name" value="BCTRLSENSOR"/>
</dbReference>
<comment type="cofactor">
    <cofactor evidence="3">
        <name>Mg(2+)</name>
        <dbReference type="ChEBI" id="CHEBI:18420"/>
    </cofactor>
</comment>
<dbReference type="InterPro" id="IPR003594">
    <property type="entry name" value="HATPase_dom"/>
</dbReference>
<evidence type="ECO:0000256" key="21">
    <source>
        <dbReference type="ARBA" id="ARBA00040454"/>
    </source>
</evidence>
<keyword evidence="17" id="KW-0902">Two-component regulatory system</keyword>
<evidence type="ECO:0000256" key="12">
    <source>
        <dbReference type="ARBA" id="ARBA00022801"/>
    </source>
</evidence>
<evidence type="ECO:0000256" key="13">
    <source>
        <dbReference type="ARBA" id="ARBA00022840"/>
    </source>
</evidence>
<keyword evidence="8" id="KW-0808">Transferase</keyword>
<evidence type="ECO:0000256" key="15">
    <source>
        <dbReference type="ARBA" id="ARBA00022912"/>
    </source>
</evidence>
<dbReference type="GO" id="GO:0016301">
    <property type="term" value="F:kinase activity"/>
    <property type="evidence" value="ECO:0007669"/>
    <property type="project" value="UniProtKB-KW"/>
</dbReference>
<keyword evidence="23" id="KW-0175">Coiled coil</keyword>
<dbReference type="InterPro" id="IPR004358">
    <property type="entry name" value="Sig_transdc_His_kin-like_C"/>
</dbReference>
<dbReference type="Pfam" id="PF02518">
    <property type="entry name" value="HATPase_c"/>
    <property type="match status" value="1"/>
</dbReference>
<dbReference type="Pfam" id="PF00512">
    <property type="entry name" value="HisKA"/>
    <property type="match status" value="1"/>
</dbReference>
<dbReference type="InterPro" id="IPR003661">
    <property type="entry name" value="HisK_dim/P_dom"/>
</dbReference>
<dbReference type="EC" id="2.7.13.3" evidence="5"/>
<keyword evidence="20" id="KW-0464">Manganese</keyword>
<evidence type="ECO:0000256" key="17">
    <source>
        <dbReference type="ARBA" id="ARBA00023012"/>
    </source>
</evidence>
<evidence type="ECO:0000256" key="8">
    <source>
        <dbReference type="ARBA" id="ARBA00022679"/>
    </source>
</evidence>
<reference evidence="28" key="1">
    <citation type="journal article" date="2019" name="Int. J. Syst. Evol. Microbiol.">
        <title>The Global Catalogue of Microorganisms (GCM) 10K type strain sequencing project: providing services to taxonomists for standard genome sequencing and annotation.</title>
        <authorList>
            <consortium name="The Broad Institute Genomics Platform"/>
            <consortium name="The Broad Institute Genome Sequencing Center for Infectious Disease"/>
            <person name="Wu L."/>
            <person name="Ma J."/>
        </authorList>
    </citation>
    <scope>NUCLEOTIDE SEQUENCE [LARGE SCALE GENOMIC DNA]</scope>
    <source>
        <strain evidence="28">ZS-35-S2</strain>
    </source>
</reference>
<dbReference type="SMART" id="SM00387">
    <property type="entry name" value="HATPase_c"/>
    <property type="match status" value="1"/>
</dbReference>